<evidence type="ECO:0000313" key="9">
    <source>
        <dbReference type="EMBL" id="CAA0813532.1"/>
    </source>
</evidence>
<evidence type="ECO:0000256" key="7">
    <source>
        <dbReference type="SAM" id="MobiDB-lite"/>
    </source>
</evidence>
<keyword evidence="5" id="KW-0539">Nucleus</keyword>
<feature type="region of interest" description="Disordered" evidence="7">
    <location>
        <begin position="1"/>
        <end position="22"/>
    </location>
</feature>
<dbReference type="InterPro" id="IPR016181">
    <property type="entry name" value="Acyl_CoA_acyltransferase"/>
</dbReference>
<dbReference type="PROSITE" id="PS01359">
    <property type="entry name" value="ZF_PHD_1"/>
    <property type="match status" value="1"/>
</dbReference>
<dbReference type="EMBL" id="CACSLK010011356">
    <property type="protein sequence ID" value="CAA0813532.1"/>
    <property type="molecule type" value="Genomic_DNA"/>
</dbReference>
<name>A0A9N7R3Q8_STRHE</name>
<dbReference type="PROSITE" id="PS50016">
    <property type="entry name" value="ZF_PHD_2"/>
    <property type="match status" value="1"/>
</dbReference>
<keyword evidence="3 6" id="KW-0863">Zinc-finger</keyword>
<gene>
    <name evidence="9" type="ORF">SHERM_14091</name>
</gene>
<dbReference type="Gene3D" id="3.30.40.10">
    <property type="entry name" value="Zinc/RING finger domain, C3HC4 (zinc finger)"/>
    <property type="match status" value="2"/>
</dbReference>
<dbReference type="Pfam" id="PF23011">
    <property type="entry name" value="PHD-1st_NSD"/>
    <property type="match status" value="1"/>
</dbReference>
<dbReference type="InterPro" id="IPR059153">
    <property type="entry name" value="NSD_PHD-1st"/>
</dbReference>
<accession>A0A9N7R3Q8</accession>
<dbReference type="Pfam" id="PF16135">
    <property type="entry name" value="TDBD"/>
    <property type="match status" value="2"/>
</dbReference>
<evidence type="ECO:0000256" key="4">
    <source>
        <dbReference type="ARBA" id="ARBA00022833"/>
    </source>
</evidence>
<dbReference type="InterPro" id="IPR011011">
    <property type="entry name" value="Znf_FYVE_PHD"/>
</dbReference>
<feature type="region of interest" description="Disordered" evidence="7">
    <location>
        <begin position="791"/>
        <end position="856"/>
    </location>
</feature>
<dbReference type="GO" id="GO:0000977">
    <property type="term" value="F:RNA polymerase II transcription regulatory region sequence-specific DNA binding"/>
    <property type="evidence" value="ECO:0007669"/>
    <property type="project" value="TreeGrafter"/>
</dbReference>
<proteinExistence type="predicted"/>
<reference evidence="9" key="1">
    <citation type="submission" date="2019-12" db="EMBL/GenBank/DDBJ databases">
        <authorList>
            <person name="Scholes J."/>
        </authorList>
    </citation>
    <scope>NUCLEOTIDE SEQUENCE</scope>
</reference>
<dbReference type="SMART" id="SM00249">
    <property type="entry name" value="PHD"/>
    <property type="match status" value="2"/>
</dbReference>
<dbReference type="PANTHER" id="PTHR47025:SF2">
    <property type="entry name" value="AUTOIMMUNE REGULATOR"/>
    <property type="match status" value="1"/>
</dbReference>
<feature type="compositionally biased region" description="Basic and acidic residues" evidence="7">
    <location>
        <begin position="272"/>
        <end position="290"/>
    </location>
</feature>
<evidence type="ECO:0000256" key="2">
    <source>
        <dbReference type="ARBA" id="ARBA00022723"/>
    </source>
</evidence>
<comment type="subcellular location">
    <subcellularLocation>
        <location evidence="1">Nucleus</location>
    </subcellularLocation>
</comment>
<evidence type="ECO:0000313" key="10">
    <source>
        <dbReference type="Proteomes" id="UP001153555"/>
    </source>
</evidence>
<keyword evidence="10" id="KW-1185">Reference proteome</keyword>
<dbReference type="FunFam" id="3.30.40.10:FF:000494">
    <property type="entry name" value="Acyl-CoA N-acyltransferase with RING/FYVE/PHD-type zinc finger domain"/>
    <property type="match status" value="1"/>
</dbReference>
<dbReference type="Pfam" id="PF00628">
    <property type="entry name" value="PHD"/>
    <property type="match status" value="1"/>
</dbReference>
<evidence type="ECO:0000256" key="1">
    <source>
        <dbReference type="ARBA" id="ARBA00004123"/>
    </source>
</evidence>
<dbReference type="InterPro" id="IPR056511">
    <property type="entry name" value="IDM1_C"/>
</dbReference>
<dbReference type="SUPFAM" id="SSF55729">
    <property type="entry name" value="Acyl-CoA N-acyltransferases (Nat)"/>
    <property type="match status" value="1"/>
</dbReference>
<evidence type="ECO:0000256" key="3">
    <source>
        <dbReference type="ARBA" id="ARBA00022771"/>
    </source>
</evidence>
<organism evidence="9 10">
    <name type="scientific">Striga hermonthica</name>
    <name type="common">Purple witchweed</name>
    <name type="synonym">Buchnera hermonthica</name>
    <dbReference type="NCBI Taxonomy" id="68872"/>
    <lineage>
        <taxon>Eukaryota</taxon>
        <taxon>Viridiplantae</taxon>
        <taxon>Streptophyta</taxon>
        <taxon>Embryophyta</taxon>
        <taxon>Tracheophyta</taxon>
        <taxon>Spermatophyta</taxon>
        <taxon>Magnoliopsida</taxon>
        <taxon>eudicotyledons</taxon>
        <taxon>Gunneridae</taxon>
        <taxon>Pentapetalae</taxon>
        <taxon>asterids</taxon>
        <taxon>lamiids</taxon>
        <taxon>Lamiales</taxon>
        <taxon>Orobanchaceae</taxon>
        <taxon>Buchnereae</taxon>
        <taxon>Striga</taxon>
    </lineage>
</organism>
<keyword evidence="4" id="KW-0862">Zinc</keyword>
<dbReference type="InterPro" id="IPR032308">
    <property type="entry name" value="TDBD"/>
</dbReference>
<dbReference type="CDD" id="cd15539">
    <property type="entry name" value="PHD1_AIRE"/>
    <property type="match status" value="1"/>
</dbReference>
<dbReference type="InterPro" id="IPR001965">
    <property type="entry name" value="Znf_PHD"/>
</dbReference>
<feature type="domain" description="PHD-type" evidence="8">
    <location>
        <begin position="610"/>
        <end position="655"/>
    </location>
</feature>
<dbReference type="PANTHER" id="PTHR47025">
    <property type="entry name" value="AUTOIMMUNE REGULATOR"/>
    <property type="match status" value="1"/>
</dbReference>
<dbReference type="GO" id="GO:0008270">
    <property type="term" value="F:zinc ion binding"/>
    <property type="evidence" value="ECO:0007669"/>
    <property type="project" value="UniProtKB-KW"/>
</dbReference>
<keyword evidence="2" id="KW-0479">Metal-binding</keyword>
<feature type="compositionally biased region" description="Basic residues" evidence="7">
    <location>
        <begin position="76"/>
        <end position="90"/>
    </location>
</feature>
<sequence length="1034" mass="113830">MVAVKSRGSRNSKDMDPGEIVVPSIKPGLKREYNMMMKAQGELIRSSREGGRVTRSLSASGSRRANTRSSGMVINKKMKGSVPKKMKKDKKGPEEEDVDELKNIDVSGSNKEESEKDVAQVGSTVGCESRNLEPEFIDVDGTVTQELQPKSREEEDVRMLENGKNLDTVEVPMGDVVQAQSNLGNDSRSLEAELDAVGSSEAETKVGVDSKEAVGPQLSRIELPLSQGGVCDIEFTHEGEKTIEGVSDLGCEVFGEATRRTEEKPLRRHTRDSKQQHEESFLEAPTRESRSATNSTDSPCKREMKMSKKVELRKVPLRLKDLLETGLLEGLSVRYINGSKRRRQPDTELQGVINAGGILCKCGECKGKEVVTPNVFEMHANSANKRPPEYIYLENGKSLRDVLNACKANQSESLALVIQNAIGRSDFTTAFCINCKGLIPETGAGRPMLLCDSCVLPKDSDPGHIQSSEVTHRSPLVGSSPPVVSVSQPEVPESARISSHKQPQSKRQGKLTRKDLKMHKSVLMEDLLPDGTTLSYVMHGKRRLEGYKKDGAIFCTCCNRLVSPSQFEAHAGFASRRKPYMSIYTSNGVSLHQLSLELSKNGKSSSEENDDLCSICEDGGDLLCCDKCPRAFHTVCVGLSSLPEGTWYCKYCKNMFEREKFAERNANAIAAGRVPGADPLAEITQRCIRIVPSFEKDVGGCAICRGHDFSKSEFNDRTVIICDQCEKEYHISCLKEQGIADLDELPEGEWFCSERCSTIHVALQNFIGAGEQSLPEDLLNILRGKIETQIPSQDIDAKGPSQDIDAKDPSQDIDAKDPSQDIDAKGPSQDIDAKGSSQDVDEKGPSQDVDEKGPSQDVESVIRWRLLNGKKASEDTRVWLSGAVSIFHDRFDPIADSSTGRLDLIPHMVYGRAFKDQDFCGMYCAMLMVGSVVVSAGIVRIFGEEIAELPLVATKSEYQGKGYFQSLYFCLERLLASLGVKGLVLAAADEAESLWTNRFGFAKLGEEELEEYQKKYQMMIFQGTSVLHKAITNA</sequence>
<dbReference type="AlphaFoldDB" id="A0A9N7R3Q8"/>
<feature type="region of interest" description="Disordered" evidence="7">
    <location>
        <begin position="43"/>
        <end position="122"/>
    </location>
</feature>
<feature type="compositionally biased region" description="Basic and acidic residues" evidence="7">
    <location>
        <begin position="840"/>
        <end position="854"/>
    </location>
</feature>
<dbReference type="SUPFAM" id="SSF57903">
    <property type="entry name" value="FYVE/PHD zinc finger"/>
    <property type="match status" value="2"/>
</dbReference>
<dbReference type="InterPro" id="IPR019786">
    <property type="entry name" value="Zinc_finger_PHD-type_CS"/>
</dbReference>
<dbReference type="Gene3D" id="3.40.630.30">
    <property type="match status" value="1"/>
</dbReference>
<dbReference type="InterPro" id="IPR019787">
    <property type="entry name" value="Znf_PHD-finger"/>
</dbReference>
<dbReference type="OrthoDB" id="1903104at2759"/>
<dbReference type="GO" id="GO:0042393">
    <property type="term" value="F:histone binding"/>
    <property type="evidence" value="ECO:0007669"/>
    <property type="project" value="TreeGrafter"/>
</dbReference>
<feature type="region of interest" description="Disordered" evidence="7">
    <location>
        <begin position="464"/>
        <end position="515"/>
    </location>
</feature>
<dbReference type="GO" id="GO:0045944">
    <property type="term" value="P:positive regulation of transcription by RNA polymerase II"/>
    <property type="evidence" value="ECO:0007669"/>
    <property type="project" value="TreeGrafter"/>
</dbReference>
<evidence type="ECO:0000259" key="8">
    <source>
        <dbReference type="PROSITE" id="PS50016"/>
    </source>
</evidence>
<feature type="region of interest" description="Disordered" evidence="7">
    <location>
        <begin position="260"/>
        <end position="305"/>
    </location>
</feature>
<feature type="compositionally biased region" description="Basic and acidic residues" evidence="7">
    <location>
        <begin position="804"/>
        <end position="824"/>
    </location>
</feature>
<evidence type="ECO:0000256" key="6">
    <source>
        <dbReference type="PROSITE-ProRule" id="PRU00146"/>
    </source>
</evidence>
<dbReference type="InterPro" id="IPR013083">
    <property type="entry name" value="Znf_RING/FYVE/PHD"/>
</dbReference>
<dbReference type="GO" id="GO:0005634">
    <property type="term" value="C:nucleus"/>
    <property type="evidence" value="ECO:0007669"/>
    <property type="project" value="UniProtKB-SubCell"/>
</dbReference>
<evidence type="ECO:0000256" key="5">
    <source>
        <dbReference type="ARBA" id="ARBA00023242"/>
    </source>
</evidence>
<feature type="compositionally biased region" description="Polar residues" evidence="7">
    <location>
        <begin position="55"/>
        <end position="72"/>
    </location>
</feature>
<dbReference type="GO" id="GO:0003682">
    <property type="term" value="F:chromatin binding"/>
    <property type="evidence" value="ECO:0007669"/>
    <property type="project" value="TreeGrafter"/>
</dbReference>
<feature type="compositionally biased region" description="Basic residues" evidence="7">
    <location>
        <begin position="503"/>
        <end position="515"/>
    </location>
</feature>
<feature type="compositionally biased region" description="Low complexity" evidence="7">
    <location>
        <begin position="474"/>
        <end position="492"/>
    </location>
</feature>
<dbReference type="Proteomes" id="UP001153555">
    <property type="component" value="Unassembled WGS sequence"/>
</dbReference>
<dbReference type="Pfam" id="PF23209">
    <property type="entry name" value="IDM1_C"/>
    <property type="match status" value="1"/>
</dbReference>
<comment type="caution">
    <text evidence="9">The sequence shown here is derived from an EMBL/GenBank/DDBJ whole genome shotgun (WGS) entry which is preliminary data.</text>
</comment>
<protein>
    <submittedName>
        <fullName evidence="9">Acyl-CoA N-acyltransferase with RING/FYVE/PHD-type zinc finger domain</fullName>
    </submittedName>
</protein>